<reference evidence="4" key="1">
    <citation type="journal article" date="2014" name="Proc. Natl. Acad. Sci. U.S.A.">
        <title>Extensive sampling of basidiomycete genomes demonstrates inadequacy of the white-rot/brown-rot paradigm for wood decay fungi.</title>
        <authorList>
            <person name="Riley R."/>
            <person name="Salamov A.A."/>
            <person name="Brown D.W."/>
            <person name="Nagy L.G."/>
            <person name="Floudas D."/>
            <person name="Held B.W."/>
            <person name="Levasseur A."/>
            <person name="Lombard V."/>
            <person name="Morin E."/>
            <person name="Otillar R."/>
            <person name="Lindquist E.A."/>
            <person name="Sun H."/>
            <person name="LaButti K.M."/>
            <person name="Schmutz J."/>
            <person name="Jabbour D."/>
            <person name="Luo H."/>
            <person name="Baker S.E."/>
            <person name="Pisabarro A.G."/>
            <person name="Walton J.D."/>
            <person name="Blanchette R.A."/>
            <person name="Henrissat B."/>
            <person name="Martin F."/>
            <person name="Cullen D."/>
            <person name="Hibbett D.S."/>
            <person name="Grigoriev I.V."/>
        </authorList>
    </citation>
    <scope>NUCLEOTIDE SEQUENCE [LARGE SCALE GENOMIC DNA]</scope>
    <source>
        <strain evidence="4">FD-172 SS1</strain>
    </source>
</reference>
<dbReference type="OrthoDB" id="2322499at2759"/>
<dbReference type="Proteomes" id="UP000027195">
    <property type="component" value="Unassembled WGS sequence"/>
</dbReference>
<feature type="domain" description="F-box" evidence="2">
    <location>
        <begin position="33"/>
        <end position="82"/>
    </location>
</feature>
<dbReference type="HOGENOM" id="CLU_1643418_0_0_1"/>
<evidence type="ECO:0000259" key="2">
    <source>
        <dbReference type="PROSITE" id="PS50181"/>
    </source>
</evidence>
<sequence length="161" mass="17933">MASNNESGSTQIAHTSTQNPSTKGELCRKAGQLVGLIEMPVDIFIEVGTHLLPPDLLSLARASRNIRKLLMSRPSAVAWRRALENMPCLPGCPDDLSEPQYASLLYDRNCHGCGAPWIEKVIFVLRARLCDPPFGKKCLDRLCARETLHRIRLTHPRSHPV</sequence>
<dbReference type="PROSITE" id="PS50181">
    <property type="entry name" value="FBOX"/>
    <property type="match status" value="1"/>
</dbReference>
<evidence type="ECO:0000313" key="3">
    <source>
        <dbReference type="EMBL" id="KDQ07099.1"/>
    </source>
</evidence>
<protein>
    <recommendedName>
        <fullName evidence="2">F-box domain-containing protein</fullName>
    </recommendedName>
</protein>
<evidence type="ECO:0000313" key="4">
    <source>
        <dbReference type="Proteomes" id="UP000027195"/>
    </source>
</evidence>
<organism evidence="3 4">
    <name type="scientific">Botryobasidium botryosum (strain FD-172 SS1)</name>
    <dbReference type="NCBI Taxonomy" id="930990"/>
    <lineage>
        <taxon>Eukaryota</taxon>
        <taxon>Fungi</taxon>
        <taxon>Dikarya</taxon>
        <taxon>Basidiomycota</taxon>
        <taxon>Agaricomycotina</taxon>
        <taxon>Agaricomycetes</taxon>
        <taxon>Cantharellales</taxon>
        <taxon>Botryobasidiaceae</taxon>
        <taxon>Botryobasidium</taxon>
    </lineage>
</organism>
<accession>A0A067LVC5</accession>
<name>A0A067LVC5_BOTB1</name>
<dbReference type="AlphaFoldDB" id="A0A067LVC5"/>
<feature type="region of interest" description="Disordered" evidence="1">
    <location>
        <begin position="1"/>
        <end position="24"/>
    </location>
</feature>
<proteinExistence type="predicted"/>
<dbReference type="STRING" id="930990.A0A067LVC5"/>
<gene>
    <name evidence="3" type="ORF">BOTBODRAFT_226333</name>
</gene>
<dbReference type="InParanoid" id="A0A067LVC5"/>
<dbReference type="InterPro" id="IPR001810">
    <property type="entry name" value="F-box_dom"/>
</dbReference>
<dbReference type="EMBL" id="KL198115">
    <property type="protein sequence ID" value="KDQ07099.1"/>
    <property type="molecule type" value="Genomic_DNA"/>
</dbReference>
<evidence type="ECO:0000256" key="1">
    <source>
        <dbReference type="SAM" id="MobiDB-lite"/>
    </source>
</evidence>
<keyword evidence="4" id="KW-1185">Reference proteome</keyword>
<feature type="compositionally biased region" description="Polar residues" evidence="1">
    <location>
        <begin position="1"/>
        <end position="22"/>
    </location>
</feature>